<evidence type="ECO:0000256" key="1">
    <source>
        <dbReference type="SAM" id="Phobius"/>
    </source>
</evidence>
<dbReference type="Proteomes" id="UP000714817">
    <property type="component" value="Unassembled WGS sequence"/>
</dbReference>
<reference evidence="2" key="2">
    <citation type="journal article" date="2021" name="Microbiome">
        <title>Successional dynamics and alternative stable states in a saline activated sludge microbial community over 9 years.</title>
        <authorList>
            <person name="Wang Y."/>
            <person name="Ye J."/>
            <person name="Ju F."/>
            <person name="Liu L."/>
            <person name="Boyd J.A."/>
            <person name="Deng Y."/>
            <person name="Parks D.H."/>
            <person name="Jiang X."/>
            <person name="Yin X."/>
            <person name="Woodcroft B.J."/>
            <person name="Tyson G.W."/>
            <person name="Hugenholtz P."/>
            <person name="Polz M.F."/>
            <person name="Zhang T."/>
        </authorList>
    </citation>
    <scope>NUCLEOTIDE SEQUENCE</scope>
    <source>
        <strain evidence="2">HKST-UBA80</strain>
    </source>
</reference>
<accession>A0A955IWU3</accession>
<evidence type="ECO:0000313" key="3">
    <source>
        <dbReference type="Proteomes" id="UP000714817"/>
    </source>
</evidence>
<feature type="transmembrane region" description="Helical" evidence="1">
    <location>
        <begin position="155"/>
        <end position="172"/>
    </location>
</feature>
<comment type="caution">
    <text evidence="2">The sequence shown here is derived from an EMBL/GenBank/DDBJ whole genome shotgun (WGS) entry which is preliminary data.</text>
</comment>
<feature type="transmembrane region" description="Helical" evidence="1">
    <location>
        <begin position="56"/>
        <end position="73"/>
    </location>
</feature>
<dbReference type="Pfam" id="PF09852">
    <property type="entry name" value="DUF2079"/>
    <property type="match status" value="1"/>
</dbReference>
<feature type="transmembrane region" description="Helical" evidence="1">
    <location>
        <begin position="385"/>
        <end position="403"/>
    </location>
</feature>
<sequence>MFNRKETIKKSFQQAPIIFLVVFCIGAFLITVRINIFRYNNFDLGKFDLGNMAQMAWYTLYGGKFMWLTDLFGANVPRWAMSHVDPILVIFLPLFAAIPHPLTLALAQAAMVLFSSITVYKIAELHLRSKLAALFFGLAFTFYPAIGFLNAWTGYHGVTAAIPFMFLAFYVYERMYKADKYSVYGLSVFWLFLILTMMGKEQIPLYIVLYGMFIVLFRIPISLKISFFDLIRAKQFKKIYSSINVRVGSAMALVGSLWFIVAFFIIIPHYSSYRIEGFNNFALMLSIDPNSATNVDEDNYFLSRYEGFGDSYTDIVLGMLKNPRYLVSVLFGGDKSENLRQTLEPMGYTSLLYAPLFILALPDLLINYSTTAGGIGTSEIINHRISMIIPILFISSIYGVRYLSDTVIFLFSKSKKQKILSSYLPAALAFFVMYMNISTSFSYQNPVYIWFQQAVAKRINIGFFQEVQAKTDLETIKLSDIKIGDVLRLSELENKDRECAQKIISQIPDEASVSGPDYLGAHLSLRPTYAIFPALYKEADYVIVDVFAQKILRILDLDVTIVRDVVADVIKSEDYQQVFGCGNLFVFKNVGPHDKNRLLPLQERYEYTETSSIEIFKGLTIVDYMLPSVLKRDSNEQAYFTYVKRTQEGLDDYVLFMTFINKDNGEIYQVANLPSFSLKQLREWDKGMYYTENIELTIPSFVSPGEYLSFMGMTNNIRTRSVYLGDVVVK</sequence>
<gene>
    <name evidence="2" type="ORF">KDA10_03615</name>
</gene>
<feature type="transmembrane region" description="Helical" evidence="1">
    <location>
        <begin position="423"/>
        <end position="443"/>
    </location>
</feature>
<keyword evidence="1" id="KW-1133">Transmembrane helix</keyword>
<protein>
    <submittedName>
        <fullName evidence="2">DUF2079 domain-containing protein</fullName>
    </submittedName>
</protein>
<feature type="transmembrane region" description="Helical" evidence="1">
    <location>
        <begin position="346"/>
        <end position="365"/>
    </location>
</feature>
<feature type="transmembrane region" description="Helical" evidence="1">
    <location>
        <begin position="130"/>
        <end position="149"/>
    </location>
</feature>
<keyword evidence="1" id="KW-0472">Membrane</keyword>
<dbReference type="InterPro" id="IPR018650">
    <property type="entry name" value="STSV1_Orf64"/>
</dbReference>
<feature type="transmembrane region" description="Helical" evidence="1">
    <location>
        <begin position="104"/>
        <end position="123"/>
    </location>
</feature>
<feature type="transmembrane region" description="Helical" evidence="1">
    <location>
        <begin position="205"/>
        <end position="231"/>
    </location>
</feature>
<keyword evidence="1" id="KW-0812">Transmembrane</keyword>
<dbReference type="AlphaFoldDB" id="A0A955IWU3"/>
<name>A0A955IWU3_UNCKA</name>
<dbReference type="EMBL" id="JAGQNY010000016">
    <property type="protein sequence ID" value="MCA9302417.1"/>
    <property type="molecule type" value="Genomic_DNA"/>
</dbReference>
<proteinExistence type="predicted"/>
<evidence type="ECO:0000313" key="2">
    <source>
        <dbReference type="EMBL" id="MCA9302417.1"/>
    </source>
</evidence>
<feature type="transmembrane region" description="Helical" evidence="1">
    <location>
        <begin position="243"/>
        <end position="267"/>
    </location>
</feature>
<feature type="transmembrane region" description="Helical" evidence="1">
    <location>
        <begin position="181"/>
        <end position="199"/>
    </location>
</feature>
<organism evidence="2 3">
    <name type="scientific">candidate division WWE3 bacterium</name>
    <dbReference type="NCBI Taxonomy" id="2053526"/>
    <lineage>
        <taxon>Bacteria</taxon>
        <taxon>Katanobacteria</taxon>
    </lineage>
</organism>
<reference evidence="2" key="1">
    <citation type="submission" date="2020-04" db="EMBL/GenBank/DDBJ databases">
        <authorList>
            <person name="Zhang T."/>
        </authorList>
    </citation>
    <scope>NUCLEOTIDE SEQUENCE</scope>
    <source>
        <strain evidence="2">HKST-UBA80</strain>
    </source>
</reference>
<feature type="transmembrane region" description="Helical" evidence="1">
    <location>
        <begin position="12"/>
        <end position="36"/>
    </location>
</feature>